<dbReference type="NCBIfam" id="NF010587">
    <property type="entry name" value="PRK13980.1"/>
    <property type="match status" value="1"/>
</dbReference>
<dbReference type="SUPFAM" id="SSF52402">
    <property type="entry name" value="Adenine nucleotide alpha hydrolases-like"/>
    <property type="match status" value="1"/>
</dbReference>
<dbReference type="PANTHER" id="PTHR23090">
    <property type="entry name" value="NH 3 /GLUTAMINE-DEPENDENT NAD + SYNTHETASE"/>
    <property type="match status" value="1"/>
</dbReference>
<evidence type="ECO:0000256" key="7">
    <source>
        <dbReference type="ARBA" id="ARBA00023027"/>
    </source>
</evidence>
<dbReference type="UniPathway" id="UPA00253">
    <property type="reaction ID" value="UER00333"/>
</dbReference>
<feature type="binding site" evidence="8">
    <location>
        <position position="162"/>
    </location>
    <ligand>
        <name>ATP</name>
        <dbReference type="ChEBI" id="CHEBI:30616"/>
    </ligand>
</feature>
<reference evidence="14 17" key="2">
    <citation type="submission" date="2018-06" db="EMBL/GenBank/DDBJ databases">
        <authorList>
            <consortium name="Pathogen Informatics"/>
            <person name="Doyle S."/>
        </authorList>
    </citation>
    <scope>NUCLEOTIDE SEQUENCE [LARGE SCALE GENOMIC DNA]</scope>
    <source>
        <strain evidence="14 17">NCTC13156</strain>
    </source>
</reference>
<proteinExistence type="inferred from homology"/>
<dbReference type="GO" id="GO:0004359">
    <property type="term" value="F:glutaminase activity"/>
    <property type="evidence" value="ECO:0007669"/>
    <property type="project" value="InterPro"/>
</dbReference>
<evidence type="ECO:0000313" key="13">
    <source>
        <dbReference type="EMBL" id="KPH56475.1"/>
    </source>
</evidence>
<evidence type="ECO:0000313" key="12">
    <source>
        <dbReference type="EMBL" id="KPH51434.1"/>
    </source>
</evidence>
<feature type="binding site" evidence="8">
    <location>
        <position position="184"/>
    </location>
    <ligand>
        <name>ATP</name>
        <dbReference type="ChEBI" id="CHEBI:30616"/>
    </ligand>
</feature>
<accession>A0A0N1E9V3</accession>
<evidence type="ECO:0000313" key="17">
    <source>
        <dbReference type="Proteomes" id="UP000255269"/>
    </source>
</evidence>
<evidence type="ECO:0000256" key="1">
    <source>
        <dbReference type="ARBA" id="ARBA00005859"/>
    </source>
</evidence>
<dbReference type="EMBL" id="UGJF01000001">
    <property type="protein sequence ID" value="STQ88031.1"/>
    <property type="molecule type" value="Genomic_DNA"/>
</dbReference>
<comment type="catalytic activity">
    <reaction evidence="8 10">
        <text>deamido-NAD(+) + NH4(+) + ATP = AMP + diphosphate + NAD(+) + H(+)</text>
        <dbReference type="Rhea" id="RHEA:21188"/>
        <dbReference type="ChEBI" id="CHEBI:15378"/>
        <dbReference type="ChEBI" id="CHEBI:28938"/>
        <dbReference type="ChEBI" id="CHEBI:30616"/>
        <dbReference type="ChEBI" id="CHEBI:33019"/>
        <dbReference type="ChEBI" id="CHEBI:57540"/>
        <dbReference type="ChEBI" id="CHEBI:58437"/>
        <dbReference type="ChEBI" id="CHEBI:456215"/>
        <dbReference type="EC" id="6.3.1.5"/>
    </reaction>
</comment>
<dbReference type="OrthoDB" id="9799210at2"/>
<evidence type="ECO:0000256" key="5">
    <source>
        <dbReference type="ARBA" id="ARBA00022840"/>
    </source>
</evidence>
<reference evidence="15 16" key="1">
    <citation type="submission" date="2014-06" db="EMBL/GenBank/DDBJ databases">
        <title>Helicobacter pullorum isolates in fresh chicken meat - phenotypic and genotypic features.</title>
        <authorList>
            <person name="Borges V."/>
            <person name="Santos A."/>
            <person name="Correia C.B."/>
            <person name="Saraiva M."/>
            <person name="Menard A."/>
            <person name="Vieira L."/>
            <person name="Sampaio D.A."/>
            <person name="Gomes J.P."/>
            <person name="Oleastro M."/>
        </authorList>
    </citation>
    <scope>NUCLEOTIDE SEQUENCE [LARGE SCALE GENOMIC DNA]</scope>
    <source>
        <strain evidence="13 16">229334/12</strain>
        <strain evidence="12 15">229336/12</strain>
    </source>
</reference>
<dbReference type="PANTHER" id="PTHR23090:SF9">
    <property type="entry name" value="GLUTAMINE-DEPENDENT NAD(+) SYNTHETASE"/>
    <property type="match status" value="1"/>
</dbReference>
<dbReference type="InterPro" id="IPR022926">
    <property type="entry name" value="NH(3)-dep_NAD(+)_synth"/>
</dbReference>
<dbReference type="Proteomes" id="UP000037800">
    <property type="component" value="Unassembled WGS sequence"/>
</dbReference>
<evidence type="ECO:0000313" key="15">
    <source>
        <dbReference type="Proteomes" id="UP000037800"/>
    </source>
</evidence>
<evidence type="ECO:0000313" key="16">
    <source>
        <dbReference type="Proteomes" id="UP000037997"/>
    </source>
</evidence>
<comment type="function">
    <text evidence="8">Catalyzes the ATP-dependent amidation of deamido-NAD to form NAD. Uses ammonia as a nitrogen source.</text>
</comment>
<dbReference type="AlphaFoldDB" id="A0A0N1E9V3"/>
<feature type="binding site" evidence="8">
    <location>
        <begin position="30"/>
        <end position="37"/>
    </location>
    <ligand>
        <name>ATP</name>
        <dbReference type="ChEBI" id="CHEBI:30616"/>
    </ligand>
</feature>
<comment type="pathway">
    <text evidence="8">Cofactor biosynthesis; NAD(+) biosynthesis; NAD(+) from deamido-NAD(+) (ammonia route): step 1/1.</text>
</comment>
<name>A0A0N1E9V3_9HELI</name>
<dbReference type="InterPro" id="IPR022310">
    <property type="entry name" value="NAD/GMP_synthase"/>
</dbReference>
<evidence type="ECO:0000256" key="6">
    <source>
        <dbReference type="ARBA" id="ARBA00022842"/>
    </source>
</evidence>
<dbReference type="GO" id="GO:0005737">
    <property type="term" value="C:cytoplasm"/>
    <property type="evidence" value="ECO:0007669"/>
    <property type="project" value="InterPro"/>
</dbReference>
<dbReference type="EC" id="6.3.1.5" evidence="8 10"/>
<dbReference type="EMBL" id="JNOC01000015">
    <property type="protein sequence ID" value="KPH56475.1"/>
    <property type="molecule type" value="Genomic_DNA"/>
</dbReference>
<keyword evidence="7 8" id="KW-0520">NAD</keyword>
<feature type="binding site" description="in other chain" evidence="8">
    <location>
        <position position="113"/>
    </location>
    <ligand>
        <name>deamido-NAD(+)</name>
        <dbReference type="ChEBI" id="CHEBI:58437"/>
        <note>ligand shared between two neighboring subunits</note>
    </ligand>
</feature>
<sequence length="255" mass="28481">MRNYQKIIETLVDFLQKKVKEKGFKSVVFGLSGGIDSAVVAVLCKQAFGDNIHGILMPSLQSSTNSIQDALELCESFKIPYSICPLEKPQKAFLQTLEGLQDNPSRIGNLCARIRMIYLYDYAFANQSLVIGTSNKSEILLGYGTIFGDLACAINPIGNLYKTEIFKIAKILQIPQSIQNKAPSADLYEGQSDEKELGFSYAILDEIMLSLEKGLSKKEMLEKNLSKTAIEFVLQRMQLMEFKRKMPEIASLEGL</sequence>
<evidence type="ECO:0000256" key="9">
    <source>
        <dbReference type="RuleBase" id="RU003811"/>
    </source>
</evidence>
<evidence type="ECO:0000313" key="14">
    <source>
        <dbReference type="EMBL" id="STQ88031.1"/>
    </source>
</evidence>
<dbReference type="GeneID" id="93196926"/>
<dbReference type="InterPro" id="IPR003694">
    <property type="entry name" value="NAD_synthase"/>
</dbReference>
<dbReference type="InterPro" id="IPR014729">
    <property type="entry name" value="Rossmann-like_a/b/a_fold"/>
</dbReference>
<dbReference type="EMBL" id="JNUR01000005">
    <property type="protein sequence ID" value="KPH51434.1"/>
    <property type="molecule type" value="Genomic_DNA"/>
</dbReference>
<dbReference type="RefSeq" id="WP_054194709.1">
    <property type="nucleotide sequence ID" value="NZ_FZMV01000009.1"/>
</dbReference>
<dbReference type="Gene3D" id="3.40.50.620">
    <property type="entry name" value="HUPs"/>
    <property type="match status" value="1"/>
</dbReference>
<feature type="binding site" evidence="8">
    <location>
        <position position="133"/>
    </location>
    <ligand>
        <name>ATP</name>
        <dbReference type="ChEBI" id="CHEBI:30616"/>
    </ligand>
</feature>
<dbReference type="PATRIC" id="fig|35818.10.peg.1436"/>
<dbReference type="STRING" id="35818.HPU229336_07290"/>
<keyword evidence="3 8" id="KW-0479">Metal-binding</keyword>
<gene>
    <name evidence="8 14" type="primary">nadE</name>
    <name evidence="13" type="ORF">HPU229334_01790</name>
    <name evidence="12" type="ORF">HPU229336_07290</name>
    <name evidence="14" type="ORF">NCTC13156_00858</name>
</gene>
<dbReference type="GO" id="GO:0003952">
    <property type="term" value="F:NAD+ synthase (glutamine-hydrolyzing) activity"/>
    <property type="evidence" value="ECO:0007669"/>
    <property type="project" value="InterPro"/>
</dbReference>
<dbReference type="HAMAP" id="MF_00193">
    <property type="entry name" value="NadE_ammonia_dep"/>
    <property type="match status" value="1"/>
</dbReference>
<comment type="subunit">
    <text evidence="8">Homodimer.</text>
</comment>
<evidence type="ECO:0000256" key="3">
    <source>
        <dbReference type="ARBA" id="ARBA00022723"/>
    </source>
</evidence>
<dbReference type="Pfam" id="PF02540">
    <property type="entry name" value="NAD_synthase"/>
    <property type="match status" value="1"/>
</dbReference>
<dbReference type="GO" id="GO:0009435">
    <property type="term" value="P:NAD+ biosynthetic process"/>
    <property type="evidence" value="ECO:0007669"/>
    <property type="project" value="UniProtKB-UniRule"/>
</dbReference>
<dbReference type="GO" id="GO:0005524">
    <property type="term" value="F:ATP binding"/>
    <property type="evidence" value="ECO:0007669"/>
    <property type="project" value="UniProtKB-UniRule"/>
</dbReference>
<evidence type="ECO:0000256" key="8">
    <source>
        <dbReference type="HAMAP-Rule" id="MF_00193"/>
    </source>
</evidence>
<evidence type="ECO:0000256" key="2">
    <source>
        <dbReference type="ARBA" id="ARBA00022598"/>
    </source>
</evidence>
<evidence type="ECO:0000256" key="10">
    <source>
        <dbReference type="RuleBase" id="RU003812"/>
    </source>
</evidence>
<keyword evidence="2 8" id="KW-0436">Ligase</keyword>
<keyword evidence="6 8" id="KW-0460">Magnesium</keyword>
<feature type="binding site" evidence="8">
    <location>
        <position position="36"/>
    </location>
    <ligand>
        <name>Mg(2+)</name>
        <dbReference type="ChEBI" id="CHEBI:18420"/>
    </ligand>
</feature>
<feature type="binding site" evidence="8">
    <location>
        <position position="138"/>
    </location>
    <ligand>
        <name>Mg(2+)</name>
        <dbReference type="ChEBI" id="CHEBI:18420"/>
    </ligand>
</feature>
<dbReference type="FunFam" id="3.40.50.620:FF:000106">
    <property type="entry name" value="Glutamine-dependent NAD(+) synthetase"/>
    <property type="match status" value="1"/>
</dbReference>
<keyword evidence="5 8" id="KW-0067">ATP-binding</keyword>
<dbReference type="GO" id="GO:0008795">
    <property type="term" value="F:NAD+ synthase activity"/>
    <property type="evidence" value="ECO:0007669"/>
    <property type="project" value="UniProtKB-UniRule"/>
</dbReference>
<evidence type="ECO:0000256" key="4">
    <source>
        <dbReference type="ARBA" id="ARBA00022741"/>
    </source>
</evidence>
<comment type="caution">
    <text evidence="8">Lacks conserved residue(s) required for the propagation of feature annotation.</text>
</comment>
<feature type="domain" description="NAD/GMP synthase" evidence="11">
    <location>
        <begin position="7"/>
        <end position="247"/>
    </location>
</feature>
<dbReference type="Proteomes" id="UP000037997">
    <property type="component" value="Unassembled WGS sequence"/>
</dbReference>
<protein>
    <recommendedName>
        <fullName evidence="8 10">NH(3)-dependent NAD(+) synthetase</fullName>
        <ecNumber evidence="8 10">6.3.1.5</ecNumber>
    </recommendedName>
</protein>
<evidence type="ECO:0000259" key="11">
    <source>
        <dbReference type="Pfam" id="PF02540"/>
    </source>
</evidence>
<dbReference type="NCBIfam" id="TIGR00552">
    <property type="entry name" value="nadE"/>
    <property type="match status" value="1"/>
</dbReference>
<dbReference type="CDD" id="cd00553">
    <property type="entry name" value="NAD_synthase"/>
    <property type="match status" value="1"/>
</dbReference>
<comment type="similarity">
    <text evidence="1 8 9">Belongs to the NAD synthetase family.</text>
</comment>
<dbReference type="Proteomes" id="UP000255269">
    <property type="component" value="Unassembled WGS sequence"/>
</dbReference>
<dbReference type="GO" id="GO:0046872">
    <property type="term" value="F:metal ion binding"/>
    <property type="evidence" value="ECO:0007669"/>
    <property type="project" value="UniProtKB-KW"/>
</dbReference>
<keyword evidence="4 8" id="KW-0547">Nucleotide-binding</keyword>
<organism evidence="13 16">
    <name type="scientific">Helicobacter pullorum</name>
    <dbReference type="NCBI Taxonomy" id="35818"/>
    <lineage>
        <taxon>Bacteria</taxon>
        <taxon>Pseudomonadati</taxon>
        <taxon>Campylobacterota</taxon>
        <taxon>Epsilonproteobacteria</taxon>
        <taxon>Campylobacterales</taxon>
        <taxon>Helicobacteraceae</taxon>
        <taxon>Helicobacter</taxon>
    </lineage>
</organism>